<proteinExistence type="predicted"/>
<evidence type="ECO:0008006" key="6">
    <source>
        <dbReference type="Google" id="ProtNLM"/>
    </source>
</evidence>
<organism evidence="4 5">
    <name type="scientific">Candidatus Roizmanbacteria bacterium RIFCSPLOWO2_01_FULL_37_16</name>
    <dbReference type="NCBI Taxonomy" id="1802058"/>
    <lineage>
        <taxon>Bacteria</taxon>
        <taxon>Candidatus Roizmaniibacteriota</taxon>
    </lineage>
</organism>
<dbReference type="CDD" id="cd03801">
    <property type="entry name" value="GT4_PimA-like"/>
    <property type="match status" value="1"/>
</dbReference>
<dbReference type="AlphaFoldDB" id="A0A1F7IQ17"/>
<sequence length="411" mass="47313">MKKIALIHFAYPPNTGGVEVLLREHAIALTELGYAITVFTGSGEEKDPRIKLLVLPELQSVMATNANLQNKMLEQGIIDDEFYQLSATINQKLDQHLANQDIIIVHNMLTVVRNLPFTYAFKKFTEKYPNKKYISWVHDHSYIHQQKIKNLAEVAKSKFEKELMTIPLPNVNYVTISEVFKKAVKELMGLEDNQITVIYNGLNIKRFLEIDDLIWDFIQNYKLLKAYPFILQPVNILGRKNLEYSLAIIKELVTDFPDIKLLITGNVSQHRSTTEYLQIIKKQIIEYHLSQAVIFLNEITSQSLDDSALHDLYSLSDLIFYFSKSENFGLPLLEAALAKTPIFLSDLEVFHEIGQNHVNYIDYNETSAKDAAKIILEKIQTDKNIQAQKLAKQNFNLNQLLQQKLIPIFDL</sequence>
<feature type="domain" description="Glycosyl transferase family 1" evidence="2">
    <location>
        <begin position="221"/>
        <end position="382"/>
    </location>
</feature>
<accession>A0A1F7IQ17</accession>
<dbReference type="PANTHER" id="PTHR46401">
    <property type="entry name" value="GLYCOSYLTRANSFERASE WBBK-RELATED"/>
    <property type="match status" value="1"/>
</dbReference>
<feature type="domain" description="Glycosyltransferase subfamily 4-like N-terminal" evidence="3">
    <location>
        <begin position="16"/>
        <end position="206"/>
    </location>
</feature>
<comment type="caution">
    <text evidence="4">The sequence shown here is derived from an EMBL/GenBank/DDBJ whole genome shotgun (WGS) entry which is preliminary data.</text>
</comment>
<evidence type="ECO:0000313" key="5">
    <source>
        <dbReference type="Proteomes" id="UP000178040"/>
    </source>
</evidence>
<evidence type="ECO:0000259" key="3">
    <source>
        <dbReference type="Pfam" id="PF13439"/>
    </source>
</evidence>
<dbReference type="EMBL" id="MGAI01000007">
    <property type="protein sequence ID" value="OGK45459.1"/>
    <property type="molecule type" value="Genomic_DNA"/>
</dbReference>
<evidence type="ECO:0000259" key="2">
    <source>
        <dbReference type="Pfam" id="PF00534"/>
    </source>
</evidence>
<dbReference type="GO" id="GO:0016757">
    <property type="term" value="F:glycosyltransferase activity"/>
    <property type="evidence" value="ECO:0007669"/>
    <property type="project" value="InterPro"/>
</dbReference>
<dbReference type="GO" id="GO:0009103">
    <property type="term" value="P:lipopolysaccharide biosynthetic process"/>
    <property type="evidence" value="ECO:0007669"/>
    <property type="project" value="TreeGrafter"/>
</dbReference>
<protein>
    <recommendedName>
        <fullName evidence="6">Glycosyl transferase family 1 domain-containing protein</fullName>
    </recommendedName>
</protein>
<keyword evidence="1" id="KW-0808">Transferase</keyword>
<reference evidence="4 5" key="1">
    <citation type="journal article" date="2016" name="Nat. Commun.">
        <title>Thousands of microbial genomes shed light on interconnected biogeochemical processes in an aquifer system.</title>
        <authorList>
            <person name="Anantharaman K."/>
            <person name="Brown C.T."/>
            <person name="Hug L.A."/>
            <person name="Sharon I."/>
            <person name="Castelle C.J."/>
            <person name="Probst A.J."/>
            <person name="Thomas B.C."/>
            <person name="Singh A."/>
            <person name="Wilkins M.J."/>
            <person name="Karaoz U."/>
            <person name="Brodie E.L."/>
            <person name="Williams K.H."/>
            <person name="Hubbard S.S."/>
            <person name="Banfield J.F."/>
        </authorList>
    </citation>
    <scope>NUCLEOTIDE SEQUENCE [LARGE SCALE GENOMIC DNA]</scope>
</reference>
<dbReference type="Proteomes" id="UP000178040">
    <property type="component" value="Unassembled WGS sequence"/>
</dbReference>
<evidence type="ECO:0000256" key="1">
    <source>
        <dbReference type="ARBA" id="ARBA00022679"/>
    </source>
</evidence>
<dbReference type="PANTHER" id="PTHR46401:SF2">
    <property type="entry name" value="GLYCOSYLTRANSFERASE WBBK-RELATED"/>
    <property type="match status" value="1"/>
</dbReference>
<dbReference type="SUPFAM" id="SSF53756">
    <property type="entry name" value="UDP-Glycosyltransferase/glycogen phosphorylase"/>
    <property type="match status" value="1"/>
</dbReference>
<dbReference type="InterPro" id="IPR001296">
    <property type="entry name" value="Glyco_trans_1"/>
</dbReference>
<dbReference type="InterPro" id="IPR028098">
    <property type="entry name" value="Glyco_trans_4-like_N"/>
</dbReference>
<gene>
    <name evidence="4" type="ORF">A3B40_06035</name>
</gene>
<dbReference type="Pfam" id="PF00534">
    <property type="entry name" value="Glycos_transf_1"/>
    <property type="match status" value="1"/>
</dbReference>
<dbReference type="Pfam" id="PF13439">
    <property type="entry name" value="Glyco_transf_4"/>
    <property type="match status" value="1"/>
</dbReference>
<dbReference type="Gene3D" id="3.40.50.2000">
    <property type="entry name" value="Glycogen Phosphorylase B"/>
    <property type="match status" value="2"/>
</dbReference>
<evidence type="ECO:0000313" key="4">
    <source>
        <dbReference type="EMBL" id="OGK45459.1"/>
    </source>
</evidence>
<name>A0A1F7IQ17_9BACT</name>